<reference evidence="1" key="1">
    <citation type="submission" date="2023-06" db="EMBL/GenBank/DDBJ databases">
        <authorList>
            <person name="Delattre M."/>
        </authorList>
    </citation>
    <scope>NUCLEOTIDE SEQUENCE</scope>
    <source>
        <strain evidence="1">AF72</strain>
    </source>
</reference>
<evidence type="ECO:0000313" key="1">
    <source>
        <dbReference type="EMBL" id="CAJ0571594.1"/>
    </source>
</evidence>
<protein>
    <submittedName>
        <fullName evidence="1">Uncharacterized protein</fullName>
    </submittedName>
</protein>
<organism evidence="1 2">
    <name type="scientific">Mesorhabditis spiculigera</name>
    <dbReference type="NCBI Taxonomy" id="96644"/>
    <lineage>
        <taxon>Eukaryota</taxon>
        <taxon>Metazoa</taxon>
        <taxon>Ecdysozoa</taxon>
        <taxon>Nematoda</taxon>
        <taxon>Chromadorea</taxon>
        <taxon>Rhabditida</taxon>
        <taxon>Rhabditina</taxon>
        <taxon>Rhabditomorpha</taxon>
        <taxon>Rhabditoidea</taxon>
        <taxon>Rhabditidae</taxon>
        <taxon>Mesorhabditinae</taxon>
        <taxon>Mesorhabditis</taxon>
    </lineage>
</organism>
<proteinExistence type="predicted"/>
<gene>
    <name evidence="1" type="ORF">MSPICULIGERA_LOCUS9997</name>
</gene>
<keyword evidence="2" id="KW-1185">Reference proteome</keyword>
<dbReference type="Proteomes" id="UP001177023">
    <property type="component" value="Unassembled WGS sequence"/>
</dbReference>
<dbReference type="EMBL" id="CATQJA010002573">
    <property type="protein sequence ID" value="CAJ0571594.1"/>
    <property type="molecule type" value="Genomic_DNA"/>
</dbReference>
<accession>A0AA36CNJ8</accession>
<feature type="non-terminal residue" evidence="1">
    <location>
        <position position="263"/>
    </location>
</feature>
<sequence>MPPPSSVVKLLRTAPISLPCLPIDTRCRMPIDKKQFKHVFHKPRCDISMLVNVAPHTSYGCDHAALRLHHADVIKPYCATPHKLEASSASIGRKLLCVTCCPRYNIFFPGGKRYVISRSYATCFHRTTQATLERAIILDHATQVSKLRHNLHDGTFVVTHLKPRPRDATLLHGSQGIYAAIHRPPSCIIRHQVYIDRTRSRDRVKLSSQTFSSPGAIKSTLPDVFVYIKPVPCAARDSFTVPQADQVALRPSNSLRLGRDTES</sequence>
<dbReference type="AlphaFoldDB" id="A0AA36CNJ8"/>
<comment type="caution">
    <text evidence="1">The sequence shown here is derived from an EMBL/GenBank/DDBJ whole genome shotgun (WGS) entry which is preliminary data.</text>
</comment>
<name>A0AA36CNJ8_9BILA</name>
<evidence type="ECO:0000313" key="2">
    <source>
        <dbReference type="Proteomes" id="UP001177023"/>
    </source>
</evidence>